<dbReference type="EMBL" id="CP073721">
    <property type="protein sequence ID" value="UWZ40012.1"/>
    <property type="molecule type" value="Genomic_DNA"/>
</dbReference>
<sequence>MATESNDYYDILGVSRDADAEQIQRAYRTLARRHHPDVNKAPGAEDRFKKINEAYNVLSDPGRRRKYDQFGDAWRQIPDDFEQAAGRTGAGAWDRAAAGAGGGRGGARGFRSGRAAGGVVDVEDLFESLFGGRAGGPRGFGPVRGADTEAELTISVEDAFHGGRRKVTLPAPSGGTREYEVTIPRGVTEGSRIRLAGQGGSGADGGPRGDLYLRVHLAPHPRYRVKERDITVDLPVAPWEAALGATVPLATPDGVVRVHAPPGTPSGRRLRLRGKGMPNPRGDPGDLYANIKIVVPPKLSDEERRLLEQWARVSTFDPRRMG</sequence>
<dbReference type="Pfam" id="PF00226">
    <property type="entry name" value="DnaJ"/>
    <property type="match status" value="1"/>
</dbReference>
<dbReference type="PROSITE" id="PS00636">
    <property type="entry name" value="DNAJ_1"/>
    <property type="match status" value="1"/>
</dbReference>
<feature type="domain" description="J" evidence="2">
    <location>
        <begin position="7"/>
        <end position="71"/>
    </location>
</feature>
<reference evidence="3" key="1">
    <citation type="submission" date="2021-04" db="EMBL/GenBank/DDBJ databases">
        <title>Biosynthetic gene clusters of Dactylosporangioum roseum.</title>
        <authorList>
            <person name="Hartkoorn R.C."/>
            <person name="Beaudoing E."/>
            <person name="Hot D."/>
            <person name="Moureu S."/>
        </authorList>
    </citation>
    <scope>NUCLEOTIDE SEQUENCE</scope>
    <source>
        <strain evidence="3">NRRL B-16295</strain>
    </source>
</reference>
<dbReference type="Pfam" id="PF01556">
    <property type="entry name" value="DnaJ_C"/>
    <property type="match status" value="1"/>
</dbReference>
<dbReference type="SMART" id="SM00271">
    <property type="entry name" value="DnaJ"/>
    <property type="match status" value="1"/>
</dbReference>
<name>A0ABY5ZF08_9ACTN</name>
<dbReference type="PANTHER" id="PTHR43096">
    <property type="entry name" value="DNAJ HOMOLOG 1, MITOCHONDRIAL-RELATED"/>
    <property type="match status" value="1"/>
</dbReference>
<dbReference type="Gene3D" id="2.60.260.20">
    <property type="entry name" value="Urease metallochaperone UreE, N-terminal domain"/>
    <property type="match status" value="2"/>
</dbReference>
<dbReference type="RefSeq" id="WP_260729451.1">
    <property type="nucleotide sequence ID" value="NZ_BAAABS010000090.1"/>
</dbReference>
<dbReference type="PANTHER" id="PTHR43096:SF10">
    <property type="entry name" value="CHAPERONE PROTEIN DNAJ A6, CHLOROPLASTIC"/>
    <property type="match status" value="1"/>
</dbReference>
<dbReference type="CDD" id="cd10747">
    <property type="entry name" value="DnaJ_C"/>
    <property type="match status" value="1"/>
</dbReference>
<dbReference type="InterPro" id="IPR036869">
    <property type="entry name" value="J_dom_sf"/>
</dbReference>
<dbReference type="InterPro" id="IPR001623">
    <property type="entry name" value="DnaJ_domain"/>
</dbReference>
<dbReference type="InterPro" id="IPR018253">
    <property type="entry name" value="DnaJ_domain_CS"/>
</dbReference>
<evidence type="ECO:0000313" key="4">
    <source>
        <dbReference type="Proteomes" id="UP001058271"/>
    </source>
</evidence>
<evidence type="ECO:0000313" key="3">
    <source>
        <dbReference type="EMBL" id="UWZ40012.1"/>
    </source>
</evidence>
<dbReference type="PRINTS" id="PR00625">
    <property type="entry name" value="JDOMAIN"/>
</dbReference>
<organism evidence="3 4">
    <name type="scientific">Dactylosporangium roseum</name>
    <dbReference type="NCBI Taxonomy" id="47989"/>
    <lineage>
        <taxon>Bacteria</taxon>
        <taxon>Bacillati</taxon>
        <taxon>Actinomycetota</taxon>
        <taxon>Actinomycetes</taxon>
        <taxon>Micromonosporales</taxon>
        <taxon>Micromonosporaceae</taxon>
        <taxon>Dactylosporangium</taxon>
    </lineage>
</organism>
<dbReference type="InterPro" id="IPR002939">
    <property type="entry name" value="DnaJ_C"/>
</dbReference>
<accession>A0ABY5ZF08</accession>
<gene>
    <name evidence="3" type="ORF">Drose_18475</name>
</gene>
<proteinExistence type="predicted"/>
<dbReference type="SUPFAM" id="SSF46565">
    <property type="entry name" value="Chaperone J-domain"/>
    <property type="match status" value="1"/>
</dbReference>
<dbReference type="CDD" id="cd06257">
    <property type="entry name" value="DnaJ"/>
    <property type="match status" value="1"/>
</dbReference>
<feature type="region of interest" description="Disordered" evidence="1">
    <location>
        <begin position="261"/>
        <end position="284"/>
    </location>
</feature>
<dbReference type="PROSITE" id="PS50076">
    <property type="entry name" value="DNAJ_2"/>
    <property type="match status" value="1"/>
</dbReference>
<keyword evidence="4" id="KW-1185">Reference proteome</keyword>
<dbReference type="InterPro" id="IPR008971">
    <property type="entry name" value="HSP40/DnaJ_pept-bd"/>
</dbReference>
<dbReference type="Gene3D" id="1.10.287.110">
    <property type="entry name" value="DnaJ domain"/>
    <property type="match status" value="1"/>
</dbReference>
<protein>
    <submittedName>
        <fullName evidence="3">DnaJ domain-containing protein</fullName>
    </submittedName>
</protein>
<dbReference type="SUPFAM" id="SSF49493">
    <property type="entry name" value="HSP40/DnaJ peptide-binding domain"/>
    <property type="match status" value="2"/>
</dbReference>
<dbReference type="Proteomes" id="UP001058271">
    <property type="component" value="Chromosome"/>
</dbReference>
<evidence type="ECO:0000259" key="2">
    <source>
        <dbReference type="PROSITE" id="PS50076"/>
    </source>
</evidence>
<evidence type="ECO:0000256" key="1">
    <source>
        <dbReference type="SAM" id="MobiDB-lite"/>
    </source>
</evidence>